<name>A0A2P5EA36_TREOI</name>
<feature type="transmembrane region" description="Helical" evidence="3">
    <location>
        <begin position="41"/>
        <end position="63"/>
    </location>
</feature>
<dbReference type="EMBL" id="JXTC01000195">
    <property type="protein sequence ID" value="PON82413.1"/>
    <property type="molecule type" value="Genomic_DNA"/>
</dbReference>
<evidence type="ECO:0000313" key="4">
    <source>
        <dbReference type="EMBL" id="PON82413.1"/>
    </source>
</evidence>
<keyword evidence="2" id="KW-0808">Transferase</keyword>
<organism evidence="4 5">
    <name type="scientific">Trema orientale</name>
    <name type="common">Charcoal tree</name>
    <name type="synonym">Celtis orientalis</name>
    <dbReference type="NCBI Taxonomy" id="63057"/>
    <lineage>
        <taxon>Eukaryota</taxon>
        <taxon>Viridiplantae</taxon>
        <taxon>Streptophyta</taxon>
        <taxon>Embryophyta</taxon>
        <taxon>Tracheophyta</taxon>
        <taxon>Spermatophyta</taxon>
        <taxon>Magnoliopsida</taxon>
        <taxon>eudicotyledons</taxon>
        <taxon>Gunneridae</taxon>
        <taxon>Pentapetalae</taxon>
        <taxon>rosids</taxon>
        <taxon>fabids</taxon>
        <taxon>Rosales</taxon>
        <taxon>Cannabaceae</taxon>
        <taxon>Trema</taxon>
    </lineage>
</organism>
<dbReference type="OrthoDB" id="1745368at2759"/>
<keyword evidence="5" id="KW-1185">Reference proteome</keyword>
<keyword evidence="3" id="KW-0812">Transmembrane</keyword>
<dbReference type="AlphaFoldDB" id="A0A2P5EA36"/>
<dbReference type="STRING" id="63057.A0A2P5EA36"/>
<evidence type="ECO:0000256" key="2">
    <source>
        <dbReference type="ARBA" id="ARBA00022679"/>
    </source>
</evidence>
<dbReference type="PANTHER" id="PTHR43009">
    <property type="entry name" value="HOMOGENTISATE SOLANESYLTRANSFERASE, CHLOROPLASTIC"/>
    <property type="match status" value="1"/>
</dbReference>
<feature type="transmembrane region" description="Helical" evidence="3">
    <location>
        <begin position="75"/>
        <end position="100"/>
    </location>
</feature>
<keyword evidence="3" id="KW-1133">Transmembrane helix</keyword>
<comment type="caution">
    <text evidence="4">The sequence shown here is derived from an EMBL/GenBank/DDBJ whole genome shotgun (WGS) entry which is preliminary data.</text>
</comment>
<dbReference type="Proteomes" id="UP000237000">
    <property type="component" value="Unassembled WGS sequence"/>
</dbReference>
<proteinExistence type="inferred from homology"/>
<evidence type="ECO:0000256" key="3">
    <source>
        <dbReference type="SAM" id="Phobius"/>
    </source>
</evidence>
<accession>A0A2P5EA36</accession>
<dbReference type="InParanoid" id="A0A2P5EA36"/>
<sequence length="110" mass="12787">MNNSLILQSRFYLILSFEAFIIHDHRFQIVTFAAKFGVRNIAFLGIGLLLVNYIGAILTAIYMPQVFNRNLMVPVHAIFALCLIFQEASASFYQVIWRLLYAEYIIFPFM</sequence>
<comment type="similarity">
    <text evidence="1">Belongs to the UbiA prenyltransferase family.</text>
</comment>
<dbReference type="PANTHER" id="PTHR43009:SF10">
    <property type="entry name" value="HOMOGENTISATE SOLANESYLTRANSFERASE, CHLOROPLASTIC"/>
    <property type="match status" value="1"/>
</dbReference>
<protein>
    <submittedName>
        <fullName evidence="4">Uncharacterized protein</fullName>
    </submittedName>
</protein>
<evidence type="ECO:0000256" key="1">
    <source>
        <dbReference type="ARBA" id="ARBA00005985"/>
    </source>
</evidence>
<dbReference type="GO" id="GO:0016740">
    <property type="term" value="F:transferase activity"/>
    <property type="evidence" value="ECO:0007669"/>
    <property type="project" value="UniProtKB-KW"/>
</dbReference>
<keyword evidence="3" id="KW-0472">Membrane</keyword>
<gene>
    <name evidence="4" type="ORF">TorRG33x02_217810</name>
</gene>
<evidence type="ECO:0000313" key="5">
    <source>
        <dbReference type="Proteomes" id="UP000237000"/>
    </source>
</evidence>
<reference evidence="5" key="1">
    <citation type="submission" date="2016-06" db="EMBL/GenBank/DDBJ databases">
        <title>Parallel loss of symbiosis genes in relatives of nitrogen-fixing non-legume Parasponia.</title>
        <authorList>
            <person name="Van Velzen R."/>
            <person name="Holmer R."/>
            <person name="Bu F."/>
            <person name="Rutten L."/>
            <person name="Van Zeijl A."/>
            <person name="Liu W."/>
            <person name="Santuari L."/>
            <person name="Cao Q."/>
            <person name="Sharma T."/>
            <person name="Shen D."/>
            <person name="Roswanjaya Y."/>
            <person name="Wardhani T."/>
            <person name="Kalhor M.S."/>
            <person name="Jansen J."/>
            <person name="Van den Hoogen J."/>
            <person name="Gungor B."/>
            <person name="Hartog M."/>
            <person name="Hontelez J."/>
            <person name="Verver J."/>
            <person name="Yang W.-C."/>
            <person name="Schijlen E."/>
            <person name="Repin R."/>
            <person name="Schilthuizen M."/>
            <person name="Schranz E."/>
            <person name="Heidstra R."/>
            <person name="Miyata K."/>
            <person name="Fedorova E."/>
            <person name="Kohlen W."/>
            <person name="Bisseling T."/>
            <person name="Smit S."/>
            <person name="Geurts R."/>
        </authorList>
    </citation>
    <scope>NUCLEOTIDE SEQUENCE [LARGE SCALE GENOMIC DNA]</scope>
    <source>
        <strain evidence="5">cv. RG33-2</strain>
    </source>
</reference>